<protein>
    <recommendedName>
        <fullName evidence="1">PPM-type phosphatase domain-containing protein</fullName>
    </recommendedName>
</protein>
<dbReference type="SUPFAM" id="SSF81606">
    <property type="entry name" value="PP2C-like"/>
    <property type="match status" value="1"/>
</dbReference>
<sequence>MAENQILVANIGDSKAFLCSEEYKSQEEAKGQKGFGVFEPVKNFNSFKLAASDQWPFLISKELTRDHHPDRDDERSRVETAGGHVSEWSGVARVNGQLAVSRAIGDVSFKR</sequence>
<name>A0A1J6IP03_NICAT</name>
<dbReference type="InterPro" id="IPR001932">
    <property type="entry name" value="PPM-type_phosphatase-like_dom"/>
</dbReference>
<dbReference type="SMR" id="A0A1J6IP03"/>
<keyword evidence="3" id="KW-1185">Reference proteome</keyword>
<feature type="domain" description="PPM-type phosphatase" evidence="1">
    <location>
        <begin position="1"/>
        <end position="111"/>
    </location>
</feature>
<dbReference type="OMA" id="IHEERKC"/>
<dbReference type="InterPro" id="IPR036457">
    <property type="entry name" value="PPM-type-like_dom_sf"/>
</dbReference>
<dbReference type="PROSITE" id="PS51746">
    <property type="entry name" value="PPM_2"/>
    <property type="match status" value="1"/>
</dbReference>
<dbReference type="EMBL" id="MJEQ01037188">
    <property type="protein sequence ID" value="OIT02280.1"/>
    <property type="molecule type" value="Genomic_DNA"/>
</dbReference>
<accession>A0A1J6IP03</accession>
<dbReference type="Proteomes" id="UP000187609">
    <property type="component" value="Unassembled WGS sequence"/>
</dbReference>
<organism evidence="2 3">
    <name type="scientific">Nicotiana attenuata</name>
    <name type="common">Coyote tobacco</name>
    <dbReference type="NCBI Taxonomy" id="49451"/>
    <lineage>
        <taxon>Eukaryota</taxon>
        <taxon>Viridiplantae</taxon>
        <taxon>Streptophyta</taxon>
        <taxon>Embryophyta</taxon>
        <taxon>Tracheophyta</taxon>
        <taxon>Spermatophyta</taxon>
        <taxon>Magnoliopsida</taxon>
        <taxon>eudicotyledons</taxon>
        <taxon>Gunneridae</taxon>
        <taxon>Pentapetalae</taxon>
        <taxon>asterids</taxon>
        <taxon>lamiids</taxon>
        <taxon>Solanales</taxon>
        <taxon>Solanaceae</taxon>
        <taxon>Nicotianoideae</taxon>
        <taxon>Nicotianeae</taxon>
        <taxon>Nicotiana</taxon>
    </lineage>
</organism>
<dbReference type="InterPro" id="IPR015655">
    <property type="entry name" value="PP2C"/>
</dbReference>
<reference evidence="2" key="1">
    <citation type="submission" date="2016-11" db="EMBL/GenBank/DDBJ databases">
        <title>The genome of Nicotiana attenuata.</title>
        <authorList>
            <person name="Xu S."/>
            <person name="Brockmoeller T."/>
            <person name="Gaquerel E."/>
            <person name="Navarro A."/>
            <person name="Kuhl H."/>
            <person name="Gase K."/>
            <person name="Ling Z."/>
            <person name="Zhou W."/>
            <person name="Kreitzer C."/>
            <person name="Stanke M."/>
            <person name="Tang H."/>
            <person name="Lyons E."/>
            <person name="Pandey P."/>
            <person name="Pandey S.P."/>
            <person name="Timmermann B."/>
            <person name="Baldwin I.T."/>
        </authorList>
    </citation>
    <scope>NUCLEOTIDE SEQUENCE [LARGE SCALE GENOMIC DNA]</scope>
    <source>
        <strain evidence="2">UT</strain>
    </source>
</reference>
<proteinExistence type="predicted"/>
<dbReference type="Pfam" id="PF00481">
    <property type="entry name" value="PP2C"/>
    <property type="match status" value="1"/>
</dbReference>
<evidence type="ECO:0000313" key="3">
    <source>
        <dbReference type="Proteomes" id="UP000187609"/>
    </source>
</evidence>
<comment type="caution">
    <text evidence="2">The sequence shown here is derived from an EMBL/GenBank/DDBJ whole genome shotgun (WGS) entry which is preliminary data.</text>
</comment>
<dbReference type="Gene3D" id="3.60.40.10">
    <property type="entry name" value="PPM-type phosphatase domain"/>
    <property type="match status" value="1"/>
</dbReference>
<dbReference type="PANTHER" id="PTHR47992">
    <property type="entry name" value="PROTEIN PHOSPHATASE"/>
    <property type="match status" value="1"/>
</dbReference>
<evidence type="ECO:0000259" key="1">
    <source>
        <dbReference type="PROSITE" id="PS51746"/>
    </source>
</evidence>
<dbReference type="Gramene" id="OIT02280">
    <property type="protein sequence ID" value="OIT02280"/>
    <property type="gene ID" value="A4A49_56584"/>
</dbReference>
<dbReference type="AlphaFoldDB" id="A0A1J6IP03"/>
<evidence type="ECO:0000313" key="2">
    <source>
        <dbReference type="EMBL" id="OIT02280.1"/>
    </source>
</evidence>
<dbReference type="GO" id="GO:0004722">
    <property type="term" value="F:protein serine/threonine phosphatase activity"/>
    <property type="evidence" value="ECO:0007669"/>
    <property type="project" value="InterPro"/>
</dbReference>
<gene>
    <name evidence="2" type="ORF">A4A49_56584</name>
</gene>